<name>A0AAU9W1N6_9CNID</name>
<dbReference type="CDD" id="cd00637">
    <property type="entry name" value="7tm_classA_rhodopsin-like"/>
    <property type="match status" value="1"/>
</dbReference>
<sequence length="304" mass="34841">MVNETVALFIRSKTTPYVFNSFIVLACLNMVLFFTASFGNILIVLSLRKESLLHPPSRLLLRNLALTDLFVGLFTHPLATLHSISILVENVPIFQFTVRSSYVSSAILSGMSLFVLTLISVDRLLALSLGMKYRQEVTARRVRGFVIFFWVLNTANGLALLSRERFVFYIFSASSIFLCMIISTFCYAKIYRILRLQEMKVRTTCSQKQKNKNSLLSVKRYKKTVSNALWVHLTLLACYFPYSIVSGLKAVTKETWAVAEGFTGTLIFFNSSLNPLLYCWRIKEVRQALLEMIRQYRSLLLRET</sequence>
<protein>
    <recommendedName>
        <fullName evidence="7">G-protein coupled receptors family 1 profile domain-containing protein</fullName>
    </recommendedName>
</protein>
<accession>A0AAU9W1N6</accession>
<keyword evidence="5 6" id="KW-0472">Membrane</keyword>
<gene>
    <name evidence="8" type="ORF">PMEA_00031672</name>
</gene>
<evidence type="ECO:0000256" key="6">
    <source>
        <dbReference type="SAM" id="Phobius"/>
    </source>
</evidence>
<keyword evidence="3 6" id="KW-0812">Transmembrane</keyword>
<organism evidence="8 9">
    <name type="scientific">Pocillopora meandrina</name>
    <dbReference type="NCBI Taxonomy" id="46732"/>
    <lineage>
        <taxon>Eukaryota</taxon>
        <taxon>Metazoa</taxon>
        <taxon>Cnidaria</taxon>
        <taxon>Anthozoa</taxon>
        <taxon>Hexacorallia</taxon>
        <taxon>Scleractinia</taxon>
        <taxon>Astrocoeniina</taxon>
        <taxon>Pocilloporidae</taxon>
        <taxon>Pocillopora</taxon>
    </lineage>
</organism>
<dbReference type="SUPFAM" id="SSF81321">
    <property type="entry name" value="Family A G protein-coupled receptor-like"/>
    <property type="match status" value="1"/>
</dbReference>
<dbReference type="GO" id="GO:0004930">
    <property type="term" value="F:G protein-coupled receptor activity"/>
    <property type="evidence" value="ECO:0007669"/>
    <property type="project" value="InterPro"/>
</dbReference>
<keyword evidence="2" id="KW-1003">Cell membrane</keyword>
<dbReference type="PANTHER" id="PTHR22750">
    <property type="entry name" value="G-PROTEIN COUPLED RECEPTOR"/>
    <property type="match status" value="1"/>
</dbReference>
<evidence type="ECO:0000313" key="9">
    <source>
        <dbReference type="Proteomes" id="UP001159428"/>
    </source>
</evidence>
<feature type="transmembrane region" description="Helical" evidence="6">
    <location>
        <begin position="167"/>
        <end position="190"/>
    </location>
</feature>
<feature type="transmembrane region" description="Helical" evidence="6">
    <location>
        <begin position="22"/>
        <end position="47"/>
    </location>
</feature>
<dbReference type="PRINTS" id="PR00237">
    <property type="entry name" value="GPCRRHODOPSN"/>
</dbReference>
<dbReference type="Proteomes" id="UP001159428">
    <property type="component" value="Unassembled WGS sequence"/>
</dbReference>
<comment type="subcellular location">
    <subcellularLocation>
        <location evidence="1">Cell membrane</location>
        <topology evidence="1">Multi-pass membrane protein</topology>
    </subcellularLocation>
</comment>
<keyword evidence="9" id="KW-1185">Reference proteome</keyword>
<dbReference type="PROSITE" id="PS50262">
    <property type="entry name" value="G_PROTEIN_RECEP_F1_2"/>
    <property type="match status" value="1"/>
</dbReference>
<dbReference type="InterPro" id="IPR000276">
    <property type="entry name" value="GPCR_Rhodpsn"/>
</dbReference>
<reference evidence="8 9" key="1">
    <citation type="submission" date="2022-05" db="EMBL/GenBank/DDBJ databases">
        <authorList>
            <consortium name="Genoscope - CEA"/>
            <person name="William W."/>
        </authorList>
    </citation>
    <scope>NUCLEOTIDE SEQUENCE [LARGE SCALE GENOMIC DNA]</scope>
</reference>
<evidence type="ECO:0000256" key="2">
    <source>
        <dbReference type="ARBA" id="ARBA00022475"/>
    </source>
</evidence>
<proteinExistence type="predicted"/>
<evidence type="ECO:0000256" key="3">
    <source>
        <dbReference type="ARBA" id="ARBA00022692"/>
    </source>
</evidence>
<feature type="transmembrane region" description="Helical" evidence="6">
    <location>
        <begin position="101"/>
        <end position="121"/>
    </location>
</feature>
<feature type="domain" description="G-protein coupled receptors family 1 profile" evidence="7">
    <location>
        <begin position="39"/>
        <end position="278"/>
    </location>
</feature>
<keyword evidence="4 6" id="KW-1133">Transmembrane helix</keyword>
<evidence type="ECO:0000256" key="4">
    <source>
        <dbReference type="ARBA" id="ARBA00022989"/>
    </source>
</evidence>
<evidence type="ECO:0000256" key="5">
    <source>
        <dbReference type="ARBA" id="ARBA00023136"/>
    </source>
</evidence>
<dbReference type="EMBL" id="CALNXJ010000007">
    <property type="protein sequence ID" value="CAH3043679.1"/>
    <property type="molecule type" value="Genomic_DNA"/>
</dbReference>
<dbReference type="Pfam" id="PF00001">
    <property type="entry name" value="7tm_1"/>
    <property type="match status" value="2"/>
</dbReference>
<evidence type="ECO:0000256" key="1">
    <source>
        <dbReference type="ARBA" id="ARBA00004651"/>
    </source>
</evidence>
<dbReference type="GO" id="GO:0005886">
    <property type="term" value="C:plasma membrane"/>
    <property type="evidence" value="ECO:0007669"/>
    <property type="project" value="UniProtKB-SubCell"/>
</dbReference>
<dbReference type="InterPro" id="IPR017452">
    <property type="entry name" value="GPCR_Rhodpsn_7TM"/>
</dbReference>
<feature type="transmembrane region" description="Helical" evidence="6">
    <location>
        <begin position="224"/>
        <end position="242"/>
    </location>
</feature>
<dbReference type="AlphaFoldDB" id="A0AAU9W1N6"/>
<evidence type="ECO:0000259" key="7">
    <source>
        <dbReference type="PROSITE" id="PS50262"/>
    </source>
</evidence>
<feature type="transmembrane region" description="Helical" evidence="6">
    <location>
        <begin position="142"/>
        <end position="161"/>
    </location>
</feature>
<comment type="caution">
    <text evidence="8">The sequence shown here is derived from an EMBL/GenBank/DDBJ whole genome shotgun (WGS) entry which is preliminary data.</text>
</comment>
<feature type="transmembrane region" description="Helical" evidence="6">
    <location>
        <begin position="262"/>
        <end position="280"/>
    </location>
</feature>
<evidence type="ECO:0000313" key="8">
    <source>
        <dbReference type="EMBL" id="CAH3043679.1"/>
    </source>
</evidence>
<dbReference type="Gene3D" id="1.20.1070.10">
    <property type="entry name" value="Rhodopsin 7-helix transmembrane proteins"/>
    <property type="match status" value="2"/>
</dbReference>